<protein>
    <submittedName>
        <fullName evidence="1">Uncharacterized protein</fullName>
    </submittedName>
</protein>
<keyword evidence="2" id="KW-1185">Reference proteome</keyword>
<dbReference type="EMBL" id="VHII01000024">
    <property type="protein sequence ID" value="KAF1371690.1"/>
    <property type="molecule type" value="Genomic_DNA"/>
</dbReference>
<name>A0A6A5DWD5_PERFL</name>
<sequence length="67" mass="7168">MRDVVGNLTHLQQLGRHGVSVSGLFVTQRTTLLGIPSGSPRRAEQMEVQAHLGQVLSGTARLSSAME</sequence>
<reference evidence="1 2" key="1">
    <citation type="submission" date="2019-06" db="EMBL/GenBank/DDBJ databases">
        <title>A chromosome-scale genome assembly of the European perch, Perca fluviatilis.</title>
        <authorList>
            <person name="Roques C."/>
            <person name="Zahm M."/>
            <person name="Cabau C."/>
            <person name="Klopp C."/>
            <person name="Bouchez O."/>
            <person name="Donnadieu C."/>
            <person name="Kuhl H."/>
            <person name="Gislard M."/>
            <person name="Guendouz S."/>
            <person name="Journot L."/>
            <person name="Haffray P."/>
            <person name="Bestin A."/>
            <person name="Morvezen R."/>
            <person name="Feron R."/>
            <person name="Wen M."/>
            <person name="Jouanno E."/>
            <person name="Herpin A."/>
            <person name="Schartl M."/>
            <person name="Postlethwait J."/>
            <person name="Schaerlinger B."/>
            <person name="Chardard D."/>
            <person name="Lecocq T."/>
            <person name="Poncet C."/>
            <person name="Jaffrelo L."/>
            <person name="Lampietro C."/>
            <person name="Guiguen Y."/>
        </authorList>
    </citation>
    <scope>NUCLEOTIDE SEQUENCE [LARGE SCALE GENOMIC DNA]</scope>
    <source>
        <tissue evidence="1">Blood</tissue>
    </source>
</reference>
<gene>
    <name evidence="1" type="ORF">PFLUV_G00271070</name>
</gene>
<organism evidence="1 2">
    <name type="scientific">Perca fluviatilis</name>
    <name type="common">European perch</name>
    <dbReference type="NCBI Taxonomy" id="8168"/>
    <lineage>
        <taxon>Eukaryota</taxon>
        <taxon>Metazoa</taxon>
        <taxon>Chordata</taxon>
        <taxon>Craniata</taxon>
        <taxon>Vertebrata</taxon>
        <taxon>Euteleostomi</taxon>
        <taxon>Actinopterygii</taxon>
        <taxon>Neopterygii</taxon>
        <taxon>Teleostei</taxon>
        <taxon>Neoteleostei</taxon>
        <taxon>Acanthomorphata</taxon>
        <taxon>Eupercaria</taxon>
        <taxon>Perciformes</taxon>
        <taxon>Percoidei</taxon>
        <taxon>Percidae</taxon>
        <taxon>Percinae</taxon>
        <taxon>Perca</taxon>
    </lineage>
</organism>
<dbReference type="AlphaFoldDB" id="A0A6A5DWD5"/>
<evidence type="ECO:0000313" key="1">
    <source>
        <dbReference type="EMBL" id="KAF1371690.1"/>
    </source>
</evidence>
<accession>A0A6A5DWD5</accession>
<dbReference type="Proteomes" id="UP000465112">
    <property type="component" value="Chromosome 24"/>
</dbReference>
<proteinExistence type="predicted"/>
<evidence type="ECO:0000313" key="2">
    <source>
        <dbReference type="Proteomes" id="UP000465112"/>
    </source>
</evidence>
<comment type="caution">
    <text evidence="1">The sequence shown here is derived from an EMBL/GenBank/DDBJ whole genome shotgun (WGS) entry which is preliminary data.</text>
</comment>